<dbReference type="InterPro" id="IPR005835">
    <property type="entry name" value="NTP_transferase_dom"/>
</dbReference>
<accession>A0A1T4XJ49</accession>
<feature type="domain" description="MannoseP isomerase/GMP-like beta-helix" evidence="12">
    <location>
        <begin position="304"/>
        <end position="352"/>
    </location>
</feature>
<dbReference type="EMBL" id="FUYB01000018">
    <property type="protein sequence ID" value="SKA89570.1"/>
    <property type="molecule type" value="Genomic_DNA"/>
</dbReference>
<evidence type="ECO:0000256" key="7">
    <source>
        <dbReference type="ARBA" id="ARBA00023134"/>
    </source>
</evidence>
<dbReference type="Pfam" id="PF00483">
    <property type="entry name" value="NTP_transferase"/>
    <property type="match status" value="1"/>
</dbReference>
<proteinExistence type="inferred from homology"/>
<dbReference type="GO" id="GO:0004475">
    <property type="term" value="F:mannose-1-phosphate guanylyltransferase (GTP) activity"/>
    <property type="evidence" value="ECO:0007669"/>
    <property type="project" value="UniProtKB-EC"/>
</dbReference>
<protein>
    <recommendedName>
        <fullName evidence="3">mannose-1-phosphate guanylyltransferase</fullName>
        <ecNumber evidence="3">2.7.7.13</ecNumber>
    </recommendedName>
</protein>
<keyword evidence="14" id="KW-1185">Reference proteome</keyword>
<comment type="pathway">
    <text evidence="1">Nucleotide-sugar biosynthesis; GDP-alpha-D-mannose biosynthesis; GDP-alpha-D-mannose from alpha-D-mannose 1-phosphate (GTP route): step 1/1.</text>
</comment>
<dbReference type="Pfam" id="PF22640">
    <property type="entry name" value="ManC_GMP_beta-helix"/>
    <property type="match status" value="1"/>
</dbReference>
<dbReference type="SUPFAM" id="SSF51182">
    <property type="entry name" value="RmlC-like cupins"/>
    <property type="match status" value="1"/>
</dbReference>
<dbReference type="InterPro" id="IPR011051">
    <property type="entry name" value="RmlC_Cupin_sf"/>
</dbReference>
<dbReference type="InterPro" id="IPR001538">
    <property type="entry name" value="Man6P_isomerase-2_C"/>
</dbReference>
<dbReference type="InterPro" id="IPR049577">
    <property type="entry name" value="GMPP_N"/>
</dbReference>
<dbReference type="NCBIfam" id="TIGR01479">
    <property type="entry name" value="GMP_PMI"/>
    <property type="match status" value="1"/>
</dbReference>
<feature type="domain" description="Mannose-6-phosphate isomerase type II C-terminal" evidence="11">
    <location>
        <begin position="356"/>
        <end position="470"/>
    </location>
</feature>
<dbReference type="Pfam" id="PF01050">
    <property type="entry name" value="MannoseP_isomer"/>
    <property type="match status" value="1"/>
</dbReference>
<evidence type="ECO:0000256" key="3">
    <source>
        <dbReference type="ARBA" id="ARBA00012387"/>
    </source>
</evidence>
<keyword evidence="7" id="KW-0342">GTP-binding</keyword>
<evidence type="ECO:0000259" key="10">
    <source>
        <dbReference type="Pfam" id="PF00483"/>
    </source>
</evidence>
<evidence type="ECO:0000313" key="14">
    <source>
        <dbReference type="Proteomes" id="UP000190460"/>
    </source>
</evidence>
<evidence type="ECO:0000256" key="9">
    <source>
        <dbReference type="RuleBase" id="RU004190"/>
    </source>
</evidence>
<evidence type="ECO:0000256" key="6">
    <source>
        <dbReference type="ARBA" id="ARBA00022741"/>
    </source>
</evidence>
<dbReference type="Gene3D" id="2.60.120.10">
    <property type="entry name" value="Jelly Rolls"/>
    <property type="match status" value="1"/>
</dbReference>
<dbReference type="UniPathway" id="UPA00126">
    <property type="reaction ID" value="UER00930"/>
</dbReference>
<evidence type="ECO:0000256" key="2">
    <source>
        <dbReference type="ARBA" id="ARBA00006115"/>
    </source>
</evidence>
<dbReference type="GO" id="GO:0009298">
    <property type="term" value="P:GDP-mannose biosynthetic process"/>
    <property type="evidence" value="ECO:0007669"/>
    <property type="project" value="UniProtKB-UniPathway"/>
</dbReference>
<evidence type="ECO:0000313" key="13">
    <source>
        <dbReference type="EMBL" id="SKA89570.1"/>
    </source>
</evidence>
<dbReference type="CDD" id="cd02509">
    <property type="entry name" value="GDP-M1P_Guanylyltransferase"/>
    <property type="match status" value="1"/>
</dbReference>
<dbReference type="EC" id="2.7.7.13" evidence="3"/>
<comment type="catalytic activity">
    <reaction evidence="8">
        <text>alpha-D-mannose 1-phosphate + GTP + H(+) = GDP-alpha-D-mannose + diphosphate</text>
        <dbReference type="Rhea" id="RHEA:15229"/>
        <dbReference type="ChEBI" id="CHEBI:15378"/>
        <dbReference type="ChEBI" id="CHEBI:33019"/>
        <dbReference type="ChEBI" id="CHEBI:37565"/>
        <dbReference type="ChEBI" id="CHEBI:57527"/>
        <dbReference type="ChEBI" id="CHEBI:58409"/>
        <dbReference type="EC" id="2.7.7.13"/>
    </reaction>
</comment>
<evidence type="ECO:0000259" key="12">
    <source>
        <dbReference type="Pfam" id="PF22640"/>
    </source>
</evidence>
<gene>
    <name evidence="13" type="ORF">SAMN02745130_03059</name>
</gene>
<keyword evidence="4 13" id="KW-0808">Transferase</keyword>
<evidence type="ECO:0000259" key="11">
    <source>
        <dbReference type="Pfam" id="PF01050"/>
    </source>
</evidence>
<name>A0A1T4XJ49_9GAMM</name>
<dbReference type="GO" id="GO:0000271">
    <property type="term" value="P:polysaccharide biosynthetic process"/>
    <property type="evidence" value="ECO:0007669"/>
    <property type="project" value="InterPro"/>
</dbReference>
<reference evidence="13 14" key="1">
    <citation type="submission" date="2017-02" db="EMBL/GenBank/DDBJ databases">
        <authorList>
            <person name="Peterson S.W."/>
        </authorList>
    </citation>
    <scope>NUCLEOTIDE SEQUENCE [LARGE SCALE GENOMIC DNA]</scope>
    <source>
        <strain evidence="13 14">ATCC 49788</strain>
    </source>
</reference>
<dbReference type="InterPro" id="IPR054566">
    <property type="entry name" value="ManC/GMP-like_b-helix"/>
</dbReference>
<feature type="domain" description="Nucleotidyl transferase" evidence="10">
    <location>
        <begin position="8"/>
        <end position="291"/>
    </location>
</feature>
<dbReference type="STRING" id="92487.SAMN02745130_03059"/>
<dbReference type="FunFam" id="2.60.120.10:FF:000032">
    <property type="entry name" value="Mannose-1-phosphate guanylyltransferase/mannose-6-phosphate isomerase"/>
    <property type="match status" value="1"/>
</dbReference>
<dbReference type="Proteomes" id="UP000190460">
    <property type="component" value="Unassembled WGS sequence"/>
</dbReference>
<dbReference type="OrthoDB" id="9806359at2"/>
<organism evidence="13 14">
    <name type="scientific">Thiothrix eikelboomii</name>
    <dbReference type="NCBI Taxonomy" id="92487"/>
    <lineage>
        <taxon>Bacteria</taxon>
        <taxon>Pseudomonadati</taxon>
        <taxon>Pseudomonadota</taxon>
        <taxon>Gammaproteobacteria</taxon>
        <taxon>Thiotrichales</taxon>
        <taxon>Thiotrichaceae</taxon>
        <taxon>Thiothrix</taxon>
    </lineage>
</organism>
<dbReference type="AlphaFoldDB" id="A0A1T4XJ49"/>
<dbReference type="RefSeq" id="WP_143594379.1">
    <property type="nucleotide sequence ID" value="NZ_FUYB01000018.1"/>
</dbReference>
<dbReference type="PANTHER" id="PTHR46390">
    <property type="entry name" value="MANNOSE-1-PHOSPHATE GUANYLYLTRANSFERASE"/>
    <property type="match status" value="1"/>
</dbReference>
<dbReference type="InterPro" id="IPR051161">
    <property type="entry name" value="Mannose-6P_isomerase_type2"/>
</dbReference>
<keyword evidence="6" id="KW-0547">Nucleotide-binding</keyword>
<evidence type="ECO:0000256" key="1">
    <source>
        <dbReference type="ARBA" id="ARBA00004823"/>
    </source>
</evidence>
<dbReference type="GO" id="GO:0005525">
    <property type="term" value="F:GTP binding"/>
    <property type="evidence" value="ECO:0007669"/>
    <property type="project" value="UniProtKB-KW"/>
</dbReference>
<dbReference type="InterPro" id="IPR014710">
    <property type="entry name" value="RmlC-like_jellyroll"/>
</dbReference>
<dbReference type="InterPro" id="IPR029044">
    <property type="entry name" value="Nucleotide-diphossugar_trans"/>
</dbReference>
<keyword evidence="5 13" id="KW-0548">Nucleotidyltransferase</keyword>
<dbReference type="InterPro" id="IPR006375">
    <property type="entry name" value="Man1P_GuaTrfase/Man6P_Isoase"/>
</dbReference>
<dbReference type="Gene3D" id="3.90.550.10">
    <property type="entry name" value="Spore Coat Polysaccharide Biosynthesis Protein SpsA, Chain A"/>
    <property type="match status" value="1"/>
</dbReference>
<evidence type="ECO:0000256" key="4">
    <source>
        <dbReference type="ARBA" id="ARBA00022679"/>
    </source>
</evidence>
<comment type="similarity">
    <text evidence="2 9">Belongs to the mannose-6-phosphate isomerase type 2 family.</text>
</comment>
<dbReference type="CDD" id="cd02213">
    <property type="entry name" value="cupin_PMI_typeII_C"/>
    <property type="match status" value="1"/>
</dbReference>
<dbReference type="PANTHER" id="PTHR46390:SF1">
    <property type="entry name" value="MANNOSE-1-PHOSPHATE GUANYLYLTRANSFERASE"/>
    <property type="match status" value="1"/>
</dbReference>
<evidence type="ECO:0000256" key="8">
    <source>
        <dbReference type="ARBA" id="ARBA00047343"/>
    </source>
</evidence>
<sequence length="481" mass="53185">MTPTSIIPVILSGGSGTRLWPMSRQLRPKQFLPMVDQLSLFQNTLQRLQGVTELEEALIICNEEHRFMVAEQLRSLNLQHQGILLEPVGRNTAPAIALAALYLAQQGKTEALLLVLPADHVIQDQAAFHQAIQAAAHAAREGYLATFGIVPQHAETGYGYIQQGETIAGLTAKRVAAFVEKPNAITAAAYLESGNYLWNSGMFLFRADRLLAELAKYQPDIIAQCQLALAQPRPDLDFIRLQAAAFAACPSISIDYAVMERTTDAVVIPLDAGWNDVGAWSAVWEVSPHNEQHNVLRGDTLTHNAHNNLVYAEHRLVTLVGVDNLTVVETKDAVLVAHRDHVQDVKQIVGQLQTQQRPEASIHREVNRPWGSYDCIDNGARFQVKRIVVKPGAKLSLQMHHHRAEHWIVVSGTAEVRCGDKTLLLTENQSTYIPLGELHSLANPGKLPLEIIEIQSGSYLGEDDIVRFEDAYGRPLESCYA</sequence>
<dbReference type="SUPFAM" id="SSF53448">
    <property type="entry name" value="Nucleotide-diphospho-sugar transferases"/>
    <property type="match status" value="1"/>
</dbReference>
<evidence type="ECO:0000256" key="5">
    <source>
        <dbReference type="ARBA" id="ARBA00022695"/>
    </source>
</evidence>
<dbReference type="FunFam" id="3.90.550.10:FF:000046">
    <property type="entry name" value="Mannose-1-phosphate guanylyltransferase (GDP)"/>
    <property type="match status" value="1"/>
</dbReference>